<dbReference type="InterPro" id="IPR020103">
    <property type="entry name" value="PsdUridine_synth_cat_dom_sf"/>
</dbReference>
<evidence type="ECO:0000256" key="2">
    <source>
        <dbReference type="ARBA" id="ARBA00023235"/>
    </source>
</evidence>
<dbReference type="Pfam" id="PF01479">
    <property type="entry name" value="S4"/>
    <property type="match status" value="1"/>
</dbReference>
<dbReference type="Pfam" id="PF00849">
    <property type="entry name" value="PseudoU_synth_2"/>
    <property type="match status" value="1"/>
</dbReference>
<feature type="active site" evidence="4">
    <location>
        <position position="149"/>
    </location>
</feature>
<dbReference type="GO" id="GO:0000455">
    <property type="term" value="P:enzyme-directed rRNA pseudouridine synthesis"/>
    <property type="evidence" value="ECO:0007669"/>
    <property type="project" value="TreeGrafter"/>
</dbReference>
<keyword evidence="5" id="KW-0694">RNA-binding</keyword>
<reference evidence="8 9" key="1">
    <citation type="submission" date="2018-04" db="EMBL/GenBank/DDBJ databases">
        <title>Bordetella sp. HZ20 isolated from seawater.</title>
        <authorList>
            <person name="Sun C."/>
        </authorList>
    </citation>
    <scope>NUCLEOTIDE SEQUENCE [LARGE SCALE GENOMIC DNA]</scope>
    <source>
        <strain evidence="8 9">HZ20</strain>
    </source>
</reference>
<comment type="similarity">
    <text evidence="1 6">Belongs to the pseudouridine synthase RluA family.</text>
</comment>
<evidence type="ECO:0000256" key="5">
    <source>
        <dbReference type="PROSITE-ProRule" id="PRU00182"/>
    </source>
</evidence>
<keyword evidence="9" id="KW-1185">Reference proteome</keyword>
<comment type="function">
    <text evidence="6">Responsible for synthesis of pseudouridine from uracil.</text>
</comment>
<evidence type="ECO:0000256" key="4">
    <source>
        <dbReference type="PIRSR" id="PIRSR606225-1"/>
    </source>
</evidence>
<dbReference type="InterPro" id="IPR006145">
    <property type="entry name" value="PsdUridine_synth_RsuA/RluA"/>
</dbReference>
<dbReference type="InterPro" id="IPR006224">
    <property type="entry name" value="PsdUridine_synth_RluA-like_CS"/>
</dbReference>
<evidence type="ECO:0000259" key="7">
    <source>
        <dbReference type="SMART" id="SM00363"/>
    </source>
</evidence>
<dbReference type="AlphaFoldDB" id="A0A2R4XJ27"/>
<dbReference type="InterPro" id="IPR050188">
    <property type="entry name" value="RluA_PseudoU_synthase"/>
</dbReference>
<gene>
    <name evidence="8" type="ORF">DBV39_09040</name>
</gene>
<comment type="catalytic activity">
    <reaction evidence="6">
        <text>a uridine in RNA = a pseudouridine in RNA</text>
        <dbReference type="Rhea" id="RHEA:48348"/>
        <dbReference type="Rhea" id="RHEA-COMP:12068"/>
        <dbReference type="Rhea" id="RHEA-COMP:12069"/>
        <dbReference type="ChEBI" id="CHEBI:65314"/>
        <dbReference type="ChEBI" id="CHEBI:65315"/>
    </reaction>
</comment>
<dbReference type="InterPro" id="IPR006225">
    <property type="entry name" value="PsdUridine_synth_RluC/D"/>
</dbReference>
<dbReference type="PROSITE" id="PS50889">
    <property type="entry name" value="S4"/>
    <property type="match status" value="1"/>
</dbReference>
<dbReference type="EC" id="5.4.99.-" evidence="6"/>
<dbReference type="Gene3D" id="3.30.2350.10">
    <property type="entry name" value="Pseudouridine synthase"/>
    <property type="match status" value="1"/>
</dbReference>
<dbReference type="PANTHER" id="PTHR21600:SF44">
    <property type="entry name" value="RIBOSOMAL LARGE SUBUNIT PSEUDOURIDINE SYNTHASE D"/>
    <property type="match status" value="1"/>
</dbReference>
<organism evidence="8 9">
    <name type="scientific">Orrella marina</name>
    <dbReference type="NCBI Taxonomy" id="2163011"/>
    <lineage>
        <taxon>Bacteria</taxon>
        <taxon>Pseudomonadati</taxon>
        <taxon>Pseudomonadota</taxon>
        <taxon>Betaproteobacteria</taxon>
        <taxon>Burkholderiales</taxon>
        <taxon>Alcaligenaceae</taxon>
        <taxon>Orrella</taxon>
    </lineage>
</organism>
<accession>A0A2R4XJ27</accession>
<evidence type="ECO:0000256" key="1">
    <source>
        <dbReference type="ARBA" id="ARBA00010876"/>
    </source>
</evidence>
<dbReference type="CDD" id="cd02869">
    <property type="entry name" value="PseudoU_synth_RluA_like"/>
    <property type="match status" value="1"/>
</dbReference>
<evidence type="ECO:0000313" key="8">
    <source>
        <dbReference type="EMBL" id="AWB33826.1"/>
    </source>
</evidence>
<keyword evidence="2 6" id="KW-0413">Isomerase</keyword>
<evidence type="ECO:0000256" key="6">
    <source>
        <dbReference type="RuleBase" id="RU362028"/>
    </source>
</evidence>
<dbReference type="RefSeq" id="WP_108621255.1">
    <property type="nucleotide sequence ID" value="NZ_CP028901.1"/>
</dbReference>
<dbReference type="EMBL" id="CP028901">
    <property type="protein sequence ID" value="AWB33826.1"/>
    <property type="molecule type" value="Genomic_DNA"/>
</dbReference>
<feature type="domain" description="RNA-binding S4" evidence="7">
    <location>
        <begin position="27"/>
        <end position="94"/>
    </location>
</feature>
<evidence type="ECO:0000256" key="3">
    <source>
        <dbReference type="ARBA" id="ARBA00036882"/>
    </source>
</evidence>
<name>A0A2R4XJ27_9BURK</name>
<dbReference type="Gene3D" id="3.10.290.10">
    <property type="entry name" value="RNA-binding S4 domain"/>
    <property type="match status" value="1"/>
</dbReference>
<protein>
    <recommendedName>
        <fullName evidence="6">Pseudouridine synthase</fullName>
        <ecNumber evidence="6">5.4.99.-</ecNumber>
    </recommendedName>
</protein>
<dbReference type="PROSITE" id="PS01129">
    <property type="entry name" value="PSI_RLU"/>
    <property type="match status" value="1"/>
</dbReference>
<comment type="catalytic activity">
    <reaction evidence="3">
        <text>uridine(1911/1915/1917) in 23S rRNA = pseudouridine(1911/1915/1917) in 23S rRNA</text>
        <dbReference type="Rhea" id="RHEA:42524"/>
        <dbReference type="Rhea" id="RHEA-COMP:10097"/>
        <dbReference type="Rhea" id="RHEA-COMP:10098"/>
        <dbReference type="ChEBI" id="CHEBI:65314"/>
        <dbReference type="ChEBI" id="CHEBI:65315"/>
        <dbReference type="EC" id="5.4.99.23"/>
    </reaction>
</comment>
<dbReference type="Proteomes" id="UP000244571">
    <property type="component" value="Chromosome"/>
</dbReference>
<dbReference type="NCBIfam" id="TIGR00005">
    <property type="entry name" value="rluA_subfam"/>
    <property type="match status" value="1"/>
</dbReference>
<dbReference type="SUPFAM" id="SSF55174">
    <property type="entry name" value="Alpha-L RNA-binding motif"/>
    <property type="match status" value="1"/>
</dbReference>
<dbReference type="GO" id="GO:0160140">
    <property type="term" value="F:23S rRNA pseudouridine(1911/1915/1917) synthase activity"/>
    <property type="evidence" value="ECO:0007669"/>
    <property type="project" value="UniProtKB-EC"/>
</dbReference>
<dbReference type="InterPro" id="IPR036986">
    <property type="entry name" value="S4_RNA-bd_sf"/>
</dbReference>
<dbReference type="KEGG" id="boz:DBV39_09040"/>
<dbReference type="OrthoDB" id="9785808at2"/>
<dbReference type="PANTHER" id="PTHR21600">
    <property type="entry name" value="MITOCHONDRIAL RNA PSEUDOURIDINE SYNTHASE"/>
    <property type="match status" value="1"/>
</dbReference>
<dbReference type="SMART" id="SM00363">
    <property type="entry name" value="S4"/>
    <property type="match status" value="1"/>
</dbReference>
<sequence length="321" mass="35542">MHDSSHPEDLSDEFSIELEVPSDVLGVRLDKQLSLLLNEHSRARLQTWIESGHVRVNGVVQTRSRFPVSGGDVLTVTPQACEQESAYTPQPVEFEVVQEQEQWIVVNKPAGLVVHPGAGNWSHTLLNGLLFRYPELAGVARAGIVHRLDKDTSGLMVVARTDISQTSLVRQLQARTVSRQYLAITHGHLIPLTGRVDRPIGRDARVAVRMTVQRPIAPKEAITDYAVERTGQADGVDVSQVQCALHTGRTHQIRVHLASLGHPLVADVLYGGRELGTACRQMLHARKLSFEDPVSQQKQSFESPLPADMERFLGQAHWKAT</sequence>
<dbReference type="InterPro" id="IPR002942">
    <property type="entry name" value="S4_RNA-bd"/>
</dbReference>
<proteinExistence type="inferred from homology"/>
<evidence type="ECO:0000313" key="9">
    <source>
        <dbReference type="Proteomes" id="UP000244571"/>
    </source>
</evidence>
<dbReference type="GO" id="GO:0003723">
    <property type="term" value="F:RNA binding"/>
    <property type="evidence" value="ECO:0007669"/>
    <property type="project" value="UniProtKB-KW"/>
</dbReference>
<dbReference type="CDD" id="cd00165">
    <property type="entry name" value="S4"/>
    <property type="match status" value="1"/>
</dbReference>
<dbReference type="SUPFAM" id="SSF55120">
    <property type="entry name" value="Pseudouridine synthase"/>
    <property type="match status" value="1"/>
</dbReference>